<accession>A0AAW0AIA4</accession>
<reference evidence="1 2" key="1">
    <citation type="journal article" date="2024" name="J Genomics">
        <title>Draft genome sequencing and assembly of Favolaschia claudopus CIRM-BRFM 2984 isolated from oak limbs.</title>
        <authorList>
            <person name="Navarro D."/>
            <person name="Drula E."/>
            <person name="Chaduli D."/>
            <person name="Cazenave R."/>
            <person name="Ahrendt S."/>
            <person name="Wang J."/>
            <person name="Lipzen A."/>
            <person name="Daum C."/>
            <person name="Barry K."/>
            <person name="Grigoriev I.V."/>
            <person name="Favel A."/>
            <person name="Rosso M.N."/>
            <person name="Martin F."/>
        </authorList>
    </citation>
    <scope>NUCLEOTIDE SEQUENCE [LARGE SCALE GENOMIC DNA]</scope>
    <source>
        <strain evidence="1 2">CIRM-BRFM 2984</strain>
    </source>
</reference>
<dbReference type="EMBL" id="JAWWNJ010000063">
    <property type="protein sequence ID" value="KAK7012751.1"/>
    <property type="molecule type" value="Genomic_DNA"/>
</dbReference>
<keyword evidence="2" id="KW-1185">Reference proteome</keyword>
<gene>
    <name evidence="1" type="ORF">R3P38DRAFT_1550454</name>
</gene>
<dbReference type="Proteomes" id="UP001362999">
    <property type="component" value="Unassembled WGS sequence"/>
</dbReference>
<organism evidence="1 2">
    <name type="scientific">Favolaschia claudopus</name>
    <dbReference type="NCBI Taxonomy" id="2862362"/>
    <lineage>
        <taxon>Eukaryota</taxon>
        <taxon>Fungi</taxon>
        <taxon>Dikarya</taxon>
        <taxon>Basidiomycota</taxon>
        <taxon>Agaricomycotina</taxon>
        <taxon>Agaricomycetes</taxon>
        <taxon>Agaricomycetidae</taxon>
        <taxon>Agaricales</taxon>
        <taxon>Marasmiineae</taxon>
        <taxon>Mycenaceae</taxon>
        <taxon>Favolaschia</taxon>
    </lineage>
</organism>
<evidence type="ECO:0000313" key="1">
    <source>
        <dbReference type="EMBL" id="KAK7012751.1"/>
    </source>
</evidence>
<protein>
    <submittedName>
        <fullName evidence="1">Uncharacterized protein</fullName>
    </submittedName>
</protein>
<proteinExistence type="predicted"/>
<dbReference type="AlphaFoldDB" id="A0AAW0AIA4"/>
<comment type="caution">
    <text evidence="1">The sequence shown here is derived from an EMBL/GenBank/DDBJ whole genome shotgun (WGS) entry which is preliminary data.</text>
</comment>
<evidence type="ECO:0000313" key="2">
    <source>
        <dbReference type="Proteomes" id="UP001362999"/>
    </source>
</evidence>
<sequence>MILIFHPRAAHYYVSFCSLGAVVLKSDVRYCARCLALIIIAGAFHWELFKTNNCISRLINLIHANKTVGYVLQMLTINLSLFSINHLLFSALQYSEQDSERLLNTRQEVRLALIHSGLRYHQMSPPSDGMMITGRYQDREGKSLLNLLLPCTVVSCCALHCRKSTVNVSALALEVELLSGFLSASKICRWRENLLTSDHFASSSRQSPRLLDYLCAGERFDGVLGNRS</sequence>
<name>A0AAW0AIA4_9AGAR</name>